<evidence type="ECO:0000313" key="1">
    <source>
        <dbReference type="EMBL" id="RXH57076.1"/>
    </source>
</evidence>
<comment type="caution">
    <text evidence="1">The sequence shown here is derived from an EMBL/GenBank/DDBJ whole genome shotgun (WGS) entry which is preliminary data.</text>
</comment>
<evidence type="ECO:0000313" key="2">
    <source>
        <dbReference type="Proteomes" id="UP000289437"/>
    </source>
</evidence>
<keyword evidence="2" id="KW-1185">Reference proteome</keyword>
<proteinExistence type="predicted"/>
<gene>
    <name evidence="1" type="ORF">GRAN_0386</name>
</gene>
<reference evidence="1 2" key="1">
    <citation type="submission" date="2018-11" db="EMBL/GenBank/DDBJ databases">
        <authorList>
            <person name="Mardanov A.V."/>
            <person name="Ravin N.V."/>
            <person name="Dedysh S.N."/>
        </authorList>
    </citation>
    <scope>NUCLEOTIDE SEQUENCE [LARGE SCALE GENOMIC DNA]</scope>
    <source>
        <strain evidence="1 2">AF10</strain>
    </source>
</reference>
<dbReference type="EMBL" id="RDSM01000001">
    <property type="protein sequence ID" value="RXH57076.1"/>
    <property type="molecule type" value="Genomic_DNA"/>
</dbReference>
<dbReference type="AlphaFoldDB" id="A0A4Q0T632"/>
<organism evidence="1 2">
    <name type="scientific">Granulicella sibirica</name>
    <dbReference type="NCBI Taxonomy" id="2479048"/>
    <lineage>
        <taxon>Bacteria</taxon>
        <taxon>Pseudomonadati</taxon>
        <taxon>Acidobacteriota</taxon>
        <taxon>Terriglobia</taxon>
        <taxon>Terriglobales</taxon>
        <taxon>Acidobacteriaceae</taxon>
        <taxon>Granulicella</taxon>
    </lineage>
</organism>
<dbReference type="RefSeq" id="WP_128911301.1">
    <property type="nucleotide sequence ID" value="NZ_RDSM01000001.1"/>
</dbReference>
<accession>A0A4Q0T632</accession>
<protein>
    <submittedName>
        <fullName evidence="1">Uncharacterized protein</fullName>
    </submittedName>
</protein>
<dbReference type="Proteomes" id="UP000289437">
    <property type="component" value="Unassembled WGS sequence"/>
</dbReference>
<name>A0A4Q0T632_9BACT</name>
<sequence>MGHEVDGEVFPRLCRTGTTEKHTFIGVRHNPQGVKPFWFVTVFPKDGGYLTFEIRGHYCHQKEVLCAPLGESYRNTMMDTVISWENQVAYESLFVA</sequence>
<reference evidence="2" key="2">
    <citation type="submission" date="2019-02" db="EMBL/GenBank/DDBJ databases">
        <title>Granulicella sibirica sp. nov., a psychrotolerant acidobacterium isolated from an organic soil layer in forested tundra, West Siberia.</title>
        <authorList>
            <person name="Oshkin I.Y."/>
            <person name="Kulichevskaya I.S."/>
            <person name="Rijpstra W.I.C."/>
            <person name="Sinninghe Damste J.S."/>
            <person name="Rakitin A.L."/>
            <person name="Ravin N.V."/>
            <person name="Dedysh S.N."/>
        </authorList>
    </citation>
    <scope>NUCLEOTIDE SEQUENCE [LARGE SCALE GENOMIC DNA]</scope>
    <source>
        <strain evidence="2">AF10</strain>
    </source>
</reference>